<dbReference type="AlphaFoldDB" id="A0AAV2VJ07"/>
<gene>
    <name evidence="3" type="ORF">VIBNISOn1_1090079</name>
</gene>
<comment type="caution">
    <text evidence="3">The sequence shown here is derived from an EMBL/GenBank/DDBJ whole genome shotgun (WGS) entry which is preliminary data.</text>
</comment>
<feature type="domain" description="GFO/IDH/MocA-like oxidoreductase" evidence="2">
    <location>
        <begin position="143"/>
        <end position="272"/>
    </location>
</feature>
<name>A0AAV2VJ07_9VIBR</name>
<dbReference type="PANTHER" id="PTHR43708:SF3">
    <property type="entry name" value="OXIDOREDUCTASE"/>
    <property type="match status" value="1"/>
</dbReference>
<dbReference type="SUPFAM" id="SSF55347">
    <property type="entry name" value="Glyceraldehyde-3-phosphate dehydrogenase-like, C-terminal domain"/>
    <property type="match status" value="1"/>
</dbReference>
<dbReference type="EMBL" id="CAOF01000012">
    <property type="protein sequence ID" value="CCO44365.1"/>
    <property type="molecule type" value="Genomic_DNA"/>
</dbReference>
<accession>A0AAV2VJ07</accession>
<evidence type="ECO:0000313" key="4">
    <source>
        <dbReference type="Proteomes" id="UP000018211"/>
    </source>
</evidence>
<dbReference type="Proteomes" id="UP000018211">
    <property type="component" value="Unassembled WGS sequence"/>
</dbReference>
<dbReference type="PANTHER" id="PTHR43708">
    <property type="entry name" value="CONSERVED EXPRESSED OXIDOREDUCTASE (EUROFUNG)"/>
    <property type="match status" value="1"/>
</dbReference>
<dbReference type="Pfam" id="PF22725">
    <property type="entry name" value="GFO_IDH_MocA_C3"/>
    <property type="match status" value="1"/>
</dbReference>
<evidence type="ECO:0000313" key="3">
    <source>
        <dbReference type="EMBL" id="CCO44365.1"/>
    </source>
</evidence>
<evidence type="ECO:0000259" key="1">
    <source>
        <dbReference type="Pfam" id="PF01408"/>
    </source>
</evidence>
<organism evidence="3 4">
    <name type="scientific">Vibrio nigripulchritudo SOn1</name>
    <dbReference type="NCBI Taxonomy" id="1238450"/>
    <lineage>
        <taxon>Bacteria</taxon>
        <taxon>Pseudomonadati</taxon>
        <taxon>Pseudomonadota</taxon>
        <taxon>Gammaproteobacteria</taxon>
        <taxon>Vibrionales</taxon>
        <taxon>Vibrionaceae</taxon>
        <taxon>Vibrio</taxon>
    </lineage>
</organism>
<dbReference type="InterPro" id="IPR051317">
    <property type="entry name" value="Gfo/Idh/MocA_oxidoreduct"/>
</dbReference>
<proteinExistence type="predicted"/>
<dbReference type="GO" id="GO:0000166">
    <property type="term" value="F:nucleotide binding"/>
    <property type="evidence" value="ECO:0007669"/>
    <property type="project" value="InterPro"/>
</dbReference>
<feature type="domain" description="Gfo/Idh/MocA-like oxidoreductase N-terminal" evidence="1">
    <location>
        <begin position="5"/>
        <end position="134"/>
    </location>
</feature>
<dbReference type="InterPro" id="IPR055170">
    <property type="entry name" value="GFO_IDH_MocA-like_dom"/>
</dbReference>
<dbReference type="InterPro" id="IPR036291">
    <property type="entry name" value="NAD(P)-bd_dom_sf"/>
</dbReference>
<evidence type="ECO:0000259" key="2">
    <source>
        <dbReference type="Pfam" id="PF22725"/>
    </source>
</evidence>
<dbReference type="Pfam" id="PF01408">
    <property type="entry name" value="GFO_IDH_MocA"/>
    <property type="match status" value="1"/>
</dbReference>
<dbReference type="SUPFAM" id="SSF51735">
    <property type="entry name" value="NAD(P)-binding Rossmann-fold domains"/>
    <property type="match status" value="1"/>
</dbReference>
<dbReference type="RefSeq" id="WP_022610241.1">
    <property type="nucleotide sequence ID" value="NZ_LK391965.1"/>
</dbReference>
<dbReference type="InterPro" id="IPR000683">
    <property type="entry name" value="Gfo/Idh/MocA-like_OxRdtase_N"/>
</dbReference>
<dbReference type="Gene3D" id="3.30.360.10">
    <property type="entry name" value="Dihydrodipicolinate Reductase, domain 2"/>
    <property type="match status" value="1"/>
</dbReference>
<dbReference type="Gene3D" id="3.40.50.720">
    <property type="entry name" value="NAD(P)-binding Rossmann-like Domain"/>
    <property type="match status" value="1"/>
</dbReference>
<reference evidence="3 4" key="1">
    <citation type="journal article" date="2013" name="ISME J.">
        <title>Comparative genomics of pathogenic lineages of Vibrio nigripulchritudo identifies virulence-associated traits.</title>
        <authorList>
            <person name="Goudenege D."/>
            <person name="Labreuche Y."/>
            <person name="Krin E."/>
            <person name="Ansquer D."/>
            <person name="Mangenot S."/>
            <person name="Calteau A."/>
            <person name="Medigue C."/>
            <person name="Mazel D."/>
            <person name="Polz M.F."/>
            <person name="Le Roux F."/>
        </authorList>
    </citation>
    <scope>NUCLEOTIDE SEQUENCE [LARGE SCALE GENOMIC DNA]</scope>
    <source>
        <strain evidence="3 4">SOn1</strain>
    </source>
</reference>
<sequence>MEKRIRMGMVGGGKDALIGEAHRVAARIDGRYEFCAGVLSSTPERSLESGKALGLEESRIYSDYKVMAEQESQREDGIDVVVVATPNHLHYEVSKAFIEQGIHVICDKPLTSTLSDAVAFRQLVQSSEVFFMLTHNYSGYPMIREAKRIVESGEIGNVRVIQMEYVQGWLAKDSENGKQAKWRLNPATSGKGGSIGDIGTHALQLAEFVTGKKAQSLSADLTSFGTDRQLDDNAHILFKFEDEVKGMMWASQIAVGFDNGLQLRVLGEKGSLIFHQERPNELQVSLIDQPTQKRVKGGAGFEGFARIPAGHPEGYLEAFSRLYSDFADWFLGGSAQKPDIPGVDEGVRGLCFIEAAVESSNEDGAWKTLEKFISN</sequence>
<protein>
    <submittedName>
        <fullName evidence="3">Oxidoreductase</fullName>
    </submittedName>
</protein>